<dbReference type="EMBL" id="CP064812">
    <property type="protein sequence ID" value="QPG74568.1"/>
    <property type="molecule type" value="Genomic_DNA"/>
</dbReference>
<dbReference type="AlphaFoldDB" id="A0A875S0S5"/>
<dbReference type="GO" id="GO:0005524">
    <property type="term" value="F:ATP binding"/>
    <property type="evidence" value="ECO:0007669"/>
    <property type="project" value="UniProtKB-UniRule"/>
</dbReference>
<dbReference type="OrthoDB" id="413582at2759"/>
<name>A0A875S0S5_EENNA</name>
<protein>
    <recommendedName>
        <fullName evidence="2">Protein kinase domain-containing protein</fullName>
    </recommendedName>
</protein>
<dbReference type="GeneID" id="62195300"/>
<dbReference type="Gene3D" id="1.10.510.10">
    <property type="entry name" value="Transferase(Phosphotransferase) domain 1"/>
    <property type="match status" value="1"/>
</dbReference>
<dbReference type="KEGG" id="bnn:FOA43_001899"/>
<dbReference type="InterPro" id="IPR017441">
    <property type="entry name" value="Protein_kinase_ATP_BS"/>
</dbReference>
<dbReference type="PANTHER" id="PTHR44167:SF24">
    <property type="entry name" value="SERINE_THREONINE-PROTEIN KINASE CHK2"/>
    <property type="match status" value="1"/>
</dbReference>
<evidence type="ECO:0000313" key="4">
    <source>
        <dbReference type="Proteomes" id="UP000662931"/>
    </source>
</evidence>
<evidence type="ECO:0000259" key="2">
    <source>
        <dbReference type="PROSITE" id="PS50011"/>
    </source>
</evidence>
<feature type="domain" description="Protein kinase" evidence="2">
    <location>
        <begin position="7"/>
        <end position="330"/>
    </location>
</feature>
<keyword evidence="1" id="KW-0547">Nucleotide-binding</keyword>
<dbReference type="PROSITE" id="PS00107">
    <property type="entry name" value="PROTEIN_KINASE_ATP"/>
    <property type="match status" value="1"/>
</dbReference>
<sequence length="330" mass="37462">MTFKFGFKEVRTLGGGQFSTVYEVLDEHHPTNSRRYALKVVEPDDERPPHNVRNECAIMTKLKQHKGVNSYSENVLRLIAEFTNPLEIGLLFPLYACTLSDVINHYCKRHTKFNVDGTLSKVTRNEMESHDIHHVIHHLLSGLNFIHSCGIIHRDINPNNIMFQGLDSLEPVIIDFGISYELPTNNGLESPNLKFTDIATGYFKAPELLLSVRNYSYEVDIWSMAIIIALLCSNDGSVPFDEDSAHSDLALLSNIVTVFGSPPKDWQDCKGSRTFHAMNDSFFAKKPKPMSEILPRVVDFDQNIVDVFQGMTKYPSKERLTAKEALMKLK</sequence>
<evidence type="ECO:0000256" key="1">
    <source>
        <dbReference type="PROSITE-ProRule" id="PRU10141"/>
    </source>
</evidence>
<dbReference type="InterPro" id="IPR000719">
    <property type="entry name" value="Prot_kinase_dom"/>
</dbReference>
<dbReference type="SUPFAM" id="SSF56112">
    <property type="entry name" value="Protein kinase-like (PK-like)"/>
    <property type="match status" value="1"/>
</dbReference>
<dbReference type="Gene3D" id="3.30.200.20">
    <property type="entry name" value="Phosphorylase Kinase, domain 1"/>
    <property type="match status" value="1"/>
</dbReference>
<evidence type="ECO:0000313" key="3">
    <source>
        <dbReference type="EMBL" id="QPG74568.1"/>
    </source>
</evidence>
<dbReference type="PROSITE" id="PS50011">
    <property type="entry name" value="PROTEIN_KINASE_DOM"/>
    <property type="match status" value="1"/>
</dbReference>
<dbReference type="GO" id="GO:0030447">
    <property type="term" value="P:filamentous growth"/>
    <property type="evidence" value="ECO:0007669"/>
    <property type="project" value="UniProtKB-ARBA"/>
</dbReference>
<feature type="binding site" evidence="1">
    <location>
        <position position="39"/>
    </location>
    <ligand>
        <name>ATP</name>
        <dbReference type="ChEBI" id="CHEBI:30616"/>
    </ligand>
</feature>
<keyword evidence="1" id="KW-0067">ATP-binding</keyword>
<accession>A0A875S0S5</accession>
<dbReference type="PANTHER" id="PTHR44167">
    <property type="entry name" value="OVARIAN-SPECIFIC SERINE/THREONINE-PROTEIN KINASE LOK-RELATED"/>
    <property type="match status" value="1"/>
</dbReference>
<organism evidence="3 4">
    <name type="scientific">Eeniella nana</name>
    <name type="common">Yeast</name>
    <name type="synonym">Brettanomyces nanus</name>
    <dbReference type="NCBI Taxonomy" id="13502"/>
    <lineage>
        <taxon>Eukaryota</taxon>
        <taxon>Fungi</taxon>
        <taxon>Dikarya</taxon>
        <taxon>Ascomycota</taxon>
        <taxon>Saccharomycotina</taxon>
        <taxon>Pichiomycetes</taxon>
        <taxon>Pichiales</taxon>
        <taxon>Pichiaceae</taxon>
        <taxon>Brettanomyces</taxon>
    </lineage>
</organism>
<reference evidence="3" key="1">
    <citation type="submission" date="2020-10" db="EMBL/GenBank/DDBJ databases">
        <authorList>
            <person name="Roach M.J.R."/>
        </authorList>
    </citation>
    <scope>NUCLEOTIDE SEQUENCE</scope>
    <source>
        <strain evidence="3">CBS 1945</strain>
    </source>
</reference>
<keyword evidence="4" id="KW-1185">Reference proteome</keyword>
<dbReference type="Proteomes" id="UP000662931">
    <property type="component" value="Chromosome 1"/>
</dbReference>
<dbReference type="GO" id="GO:0004674">
    <property type="term" value="F:protein serine/threonine kinase activity"/>
    <property type="evidence" value="ECO:0007669"/>
    <property type="project" value="TreeGrafter"/>
</dbReference>
<dbReference type="GO" id="GO:0005634">
    <property type="term" value="C:nucleus"/>
    <property type="evidence" value="ECO:0007669"/>
    <property type="project" value="TreeGrafter"/>
</dbReference>
<dbReference type="GO" id="GO:0044773">
    <property type="term" value="P:mitotic DNA damage checkpoint signaling"/>
    <property type="evidence" value="ECO:0007669"/>
    <property type="project" value="TreeGrafter"/>
</dbReference>
<dbReference type="RefSeq" id="XP_038778133.1">
    <property type="nucleotide sequence ID" value="XM_038922205.1"/>
</dbReference>
<gene>
    <name evidence="3" type="ORF">FOA43_001899</name>
</gene>
<dbReference type="SMART" id="SM00220">
    <property type="entry name" value="S_TKc"/>
    <property type="match status" value="1"/>
</dbReference>
<proteinExistence type="predicted"/>
<dbReference type="Pfam" id="PF00069">
    <property type="entry name" value="Pkinase"/>
    <property type="match status" value="1"/>
</dbReference>
<dbReference type="InterPro" id="IPR011009">
    <property type="entry name" value="Kinase-like_dom_sf"/>
</dbReference>